<keyword evidence="1 5" id="KW-1003">Cell membrane</keyword>
<dbReference type="PIRSF" id="PIRSF003101">
    <property type="entry name" value="FtsA"/>
    <property type="match status" value="1"/>
</dbReference>
<dbReference type="GO" id="GO:0043093">
    <property type="term" value="P:FtsZ-dependent cytokinesis"/>
    <property type="evidence" value="ECO:0007669"/>
    <property type="project" value="UniProtKB-UniRule"/>
</dbReference>
<dbReference type="HAMAP" id="MF_02033">
    <property type="entry name" value="FtsA"/>
    <property type="match status" value="1"/>
</dbReference>
<evidence type="ECO:0000256" key="2">
    <source>
        <dbReference type="ARBA" id="ARBA00022618"/>
    </source>
</evidence>
<dbReference type="Pfam" id="PF14450">
    <property type="entry name" value="FtsA"/>
    <property type="match status" value="1"/>
</dbReference>
<comment type="similarity">
    <text evidence="5 6">Belongs to the FtsA/MreB family.</text>
</comment>
<dbReference type="Proteomes" id="UP000823964">
    <property type="component" value="Unassembled WGS sequence"/>
</dbReference>
<dbReference type="NCBIfam" id="TIGR01174">
    <property type="entry name" value="ftsA"/>
    <property type="match status" value="1"/>
</dbReference>
<comment type="subcellular location">
    <subcellularLocation>
        <location evidence="5">Cell membrane</location>
        <topology evidence="5">Peripheral membrane protein</topology>
        <orientation evidence="5">Cytoplasmic side</orientation>
    </subcellularLocation>
    <text evidence="5">Localizes to the Z ring in an FtsZ-dependent manner. Targeted to the membrane through a conserved C-terminal amphipathic helix.</text>
</comment>
<dbReference type="PANTHER" id="PTHR32432:SF4">
    <property type="entry name" value="CELL DIVISION PROTEIN FTSA"/>
    <property type="match status" value="1"/>
</dbReference>
<evidence type="ECO:0000256" key="1">
    <source>
        <dbReference type="ARBA" id="ARBA00022475"/>
    </source>
</evidence>
<dbReference type="InterPro" id="IPR043129">
    <property type="entry name" value="ATPase_NBD"/>
</dbReference>
<reference evidence="8" key="2">
    <citation type="submission" date="2021-04" db="EMBL/GenBank/DDBJ databases">
        <authorList>
            <person name="Gilroy R."/>
        </authorList>
    </citation>
    <scope>NUCLEOTIDE SEQUENCE</scope>
    <source>
        <strain evidence="8">14975</strain>
    </source>
</reference>
<organism evidence="8 9">
    <name type="scientific">Candidatus Akkermansia intestinigallinarum</name>
    <dbReference type="NCBI Taxonomy" id="2838431"/>
    <lineage>
        <taxon>Bacteria</taxon>
        <taxon>Pseudomonadati</taxon>
        <taxon>Verrucomicrobiota</taxon>
        <taxon>Verrucomicrobiia</taxon>
        <taxon>Verrucomicrobiales</taxon>
        <taxon>Akkermansiaceae</taxon>
        <taxon>Akkermansia</taxon>
    </lineage>
</organism>
<name>A0A9D1VB24_9BACT</name>
<keyword evidence="3 5" id="KW-0472">Membrane</keyword>
<gene>
    <name evidence="5 8" type="primary">ftsA</name>
    <name evidence="8" type="ORF">H9862_04250</name>
</gene>
<reference evidence="8" key="1">
    <citation type="journal article" date="2021" name="PeerJ">
        <title>Extensive microbial diversity within the chicken gut microbiome revealed by metagenomics and culture.</title>
        <authorList>
            <person name="Gilroy R."/>
            <person name="Ravi A."/>
            <person name="Getino M."/>
            <person name="Pursley I."/>
            <person name="Horton D.L."/>
            <person name="Alikhan N.F."/>
            <person name="Baker D."/>
            <person name="Gharbi K."/>
            <person name="Hall N."/>
            <person name="Watson M."/>
            <person name="Adriaenssens E.M."/>
            <person name="Foster-Nyarko E."/>
            <person name="Jarju S."/>
            <person name="Secka A."/>
            <person name="Antonio M."/>
            <person name="Oren A."/>
            <person name="Chaudhuri R.R."/>
            <person name="La Ragione R."/>
            <person name="Hildebrand F."/>
            <person name="Pallen M.J."/>
        </authorList>
    </citation>
    <scope>NUCLEOTIDE SEQUENCE</scope>
    <source>
        <strain evidence="8">14975</strain>
    </source>
</reference>
<dbReference type="InterPro" id="IPR020823">
    <property type="entry name" value="Cell_div_FtsA"/>
</dbReference>
<evidence type="ECO:0000259" key="7">
    <source>
        <dbReference type="SMART" id="SM00842"/>
    </source>
</evidence>
<keyword evidence="4 5" id="KW-0131">Cell cycle</keyword>
<evidence type="ECO:0000313" key="8">
    <source>
        <dbReference type="EMBL" id="HIX19798.1"/>
    </source>
</evidence>
<dbReference type="SMART" id="SM00842">
    <property type="entry name" value="FtsA"/>
    <property type="match status" value="1"/>
</dbReference>
<evidence type="ECO:0000256" key="4">
    <source>
        <dbReference type="ARBA" id="ARBA00023306"/>
    </source>
</evidence>
<dbReference type="SUPFAM" id="SSF53067">
    <property type="entry name" value="Actin-like ATPase domain"/>
    <property type="match status" value="2"/>
</dbReference>
<sequence length="403" mass="44222">MFRSKILAGLEIGTTKTCMVVGEVKPDAATTLLTIGEVPSAGVRKGEIVDNNMARQCVCDAWQMAQNDAEVDILSVVLSVTGDHIIGQTNSGTFRLPDNETVIEEEHAAKALEKARHLDVDEGRLIINREVGCYSIDGRAQISNPVGLAGRTIEINSHIVHGISSRLQNSLFCVRSVPLEVTDIVFAPLATAQMVLSRSQKQEGALLIDIGGGTTDYVFYKDGEVVCLGCVPVGGNTINQDIVKLVPRFSMKAAEKLKCTEGNAWEGLKDHRLVHYRSDNGLHDVSIECGSLNRIIRDRLGDTLMRVYNRIPADLLYKGAFSVYLTGGTSLMRGLDSLAHRIFLQNEVYQPAPIDPTQPCSYQDDPRYCTGIGLIRYAQRLDAEREQNIGFFGRLKSFFGFGS</sequence>
<feature type="domain" description="SHS2" evidence="7">
    <location>
        <begin position="7"/>
        <end position="195"/>
    </location>
</feature>
<dbReference type="InterPro" id="IPR050696">
    <property type="entry name" value="FtsA/MreB"/>
</dbReference>
<comment type="caution">
    <text evidence="8">The sequence shown here is derived from an EMBL/GenBank/DDBJ whole genome shotgun (WGS) entry which is preliminary data.</text>
</comment>
<comment type="function">
    <text evidence="5 6">Cell division protein that is involved in the assembly of the Z ring. May serve as a membrane anchor for the Z ring.</text>
</comment>
<dbReference type="InterPro" id="IPR003494">
    <property type="entry name" value="SHS2_FtsA"/>
</dbReference>
<dbReference type="CDD" id="cd24048">
    <property type="entry name" value="ASKHA_NBD_FtsA"/>
    <property type="match status" value="1"/>
</dbReference>
<evidence type="ECO:0000256" key="6">
    <source>
        <dbReference type="PIRNR" id="PIRNR003101"/>
    </source>
</evidence>
<dbReference type="EMBL" id="DXFQ01000071">
    <property type="protein sequence ID" value="HIX19798.1"/>
    <property type="molecule type" value="Genomic_DNA"/>
</dbReference>
<evidence type="ECO:0000256" key="5">
    <source>
        <dbReference type="HAMAP-Rule" id="MF_02033"/>
    </source>
</evidence>
<protein>
    <recommendedName>
        <fullName evidence="5 6">Cell division protein FtsA</fullName>
    </recommendedName>
</protein>
<evidence type="ECO:0000313" key="9">
    <source>
        <dbReference type="Proteomes" id="UP000823964"/>
    </source>
</evidence>
<dbReference type="AlphaFoldDB" id="A0A9D1VB24"/>
<keyword evidence="2 5" id="KW-0132">Cell division</keyword>
<dbReference type="Gene3D" id="3.30.420.40">
    <property type="match status" value="1"/>
</dbReference>
<evidence type="ECO:0000256" key="3">
    <source>
        <dbReference type="ARBA" id="ARBA00023136"/>
    </source>
</evidence>
<dbReference type="PANTHER" id="PTHR32432">
    <property type="entry name" value="CELL DIVISION PROTEIN FTSA-RELATED"/>
    <property type="match status" value="1"/>
</dbReference>
<dbReference type="Pfam" id="PF02491">
    <property type="entry name" value="SHS2_FTSA"/>
    <property type="match status" value="1"/>
</dbReference>
<accession>A0A9D1VB24</accession>
<dbReference type="GO" id="GO:0009898">
    <property type="term" value="C:cytoplasmic side of plasma membrane"/>
    <property type="evidence" value="ECO:0007669"/>
    <property type="project" value="UniProtKB-UniRule"/>
</dbReference>
<proteinExistence type="inferred from homology"/>
<dbReference type="GO" id="GO:0032153">
    <property type="term" value="C:cell division site"/>
    <property type="evidence" value="ECO:0007669"/>
    <property type="project" value="UniProtKB-UniRule"/>
</dbReference>
<comment type="subunit">
    <text evidence="5">Self-interacts. Interacts with FtsZ.</text>
</comment>